<protein>
    <recommendedName>
        <fullName evidence="3">Myb-like domain-containing protein</fullName>
    </recommendedName>
</protein>
<evidence type="ECO:0000259" key="3">
    <source>
        <dbReference type="PROSITE" id="PS50090"/>
    </source>
</evidence>
<comment type="caution">
    <text evidence="4">The sequence shown here is derived from an EMBL/GenBank/DDBJ whole genome shotgun (WGS) entry which is preliminary data.</text>
</comment>
<sequence length="502" mass="55563">MPDMANVKRHSVKADPDLAADDERMDGNAAAADAVAEEQEAFEAGEQDAAQHYDEHYDPNYPQQYEEGADVDMYEGQPSGEVEYEQEPGNVEYNTAMDAAAVASAVVAVAGDGTGQEYDEDHNQGDGAQEYGEQQEGYTHEQGAHQYGEQDMDAHQGEIVGDDQTLASHPATSREMEVAESMVVDSEHGGPHAISSEVSQALHRFDYSSNPDGLHTLAATSSAVTPHGAADTPTRQRVGDHGLASPGMYHGQKPMMPKFNRARNWSTEETKILLSELERIVTNNSEDRRENLLRTHSTFEEIAESLREKGYSNRDGQGCMIRWRNLLRVYKQHRASMADGNPPPNHPNMQYANAIEAIYRFPPDGMQFQMHGDGSPGVDGTPMSSSRTWTQANGSYETPARKRAREISMISDSIEAMDHKLEQALEYLTQHSDRMTALEDRLVRAEEALKQSEATVAELNATIGEKDAKREELQNQLMVTVQALSQVIAVKKGEEEQQQQPQ</sequence>
<dbReference type="Proteomes" id="UP001140217">
    <property type="component" value="Unassembled WGS sequence"/>
</dbReference>
<feature type="region of interest" description="Disordered" evidence="2">
    <location>
        <begin position="376"/>
        <end position="399"/>
    </location>
</feature>
<proteinExistence type="predicted"/>
<dbReference type="SUPFAM" id="SSF57997">
    <property type="entry name" value="Tropomyosin"/>
    <property type="match status" value="1"/>
</dbReference>
<dbReference type="Gene3D" id="1.10.10.60">
    <property type="entry name" value="Homeodomain-like"/>
    <property type="match status" value="1"/>
</dbReference>
<reference evidence="4" key="1">
    <citation type="submission" date="2022-07" db="EMBL/GenBank/DDBJ databases">
        <title>Phylogenomic reconstructions and comparative analyses of Kickxellomycotina fungi.</title>
        <authorList>
            <person name="Reynolds N.K."/>
            <person name="Stajich J.E."/>
            <person name="Barry K."/>
            <person name="Grigoriev I.V."/>
            <person name="Crous P."/>
            <person name="Smith M.E."/>
        </authorList>
    </citation>
    <scope>NUCLEOTIDE SEQUENCE</scope>
    <source>
        <strain evidence="4">NBRC 105414</strain>
    </source>
</reference>
<dbReference type="InterPro" id="IPR001005">
    <property type="entry name" value="SANT/Myb"/>
</dbReference>
<keyword evidence="1" id="KW-0175">Coiled coil</keyword>
<evidence type="ECO:0000256" key="2">
    <source>
        <dbReference type="SAM" id="MobiDB-lite"/>
    </source>
</evidence>
<evidence type="ECO:0000256" key="1">
    <source>
        <dbReference type="SAM" id="Coils"/>
    </source>
</evidence>
<feature type="compositionally biased region" description="Basic and acidic residues" evidence="2">
    <location>
        <begin position="49"/>
        <end position="58"/>
    </location>
</feature>
<name>A0A9W8HGX3_9FUNG</name>
<dbReference type="OrthoDB" id="691673at2759"/>
<dbReference type="AlphaFoldDB" id="A0A9W8HGX3"/>
<dbReference type="EMBL" id="JANBUL010000052">
    <property type="protein sequence ID" value="KAJ2783213.1"/>
    <property type="molecule type" value="Genomic_DNA"/>
</dbReference>
<accession>A0A9W8HGX3</accession>
<dbReference type="Pfam" id="PF13837">
    <property type="entry name" value="Myb_DNA-bind_4"/>
    <property type="match status" value="1"/>
</dbReference>
<feature type="domain" description="Myb-like" evidence="3">
    <location>
        <begin position="264"/>
        <end position="327"/>
    </location>
</feature>
<feature type="region of interest" description="Disordered" evidence="2">
    <location>
        <begin position="1"/>
        <end position="22"/>
    </location>
</feature>
<gene>
    <name evidence="4" type="ORF">H4R18_001814</name>
</gene>
<feature type="region of interest" description="Disordered" evidence="2">
    <location>
        <begin position="43"/>
        <end position="62"/>
    </location>
</feature>
<feature type="compositionally biased region" description="Polar residues" evidence="2">
    <location>
        <begin position="382"/>
        <end position="396"/>
    </location>
</feature>
<organism evidence="4 5">
    <name type="scientific">Coemansia javaensis</name>
    <dbReference type="NCBI Taxonomy" id="2761396"/>
    <lineage>
        <taxon>Eukaryota</taxon>
        <taxon>Fungi</taxon>
        <taxon>Fungi incertae sedis</taxon>
        <taxon>Zoopagomycota</taxon>
        <taxon>Kickxellomycotina</taxon>
        <taxon>Kickxellomycetes</taxon>
        <taxon>Kickxellales</taxon>
        <taxon>Kickxellaceae</taxon>
        <taxon>Coemansia</taxon>
    </lineage>
</organism>
<evidence type="ECO:0000313" key="4">
    <source>
        <dbReference type="EMBL" id="KAJ2783213.1"/>
    </source>
</evidence>
<dbReference type="InterPro" id="IPR044822">
    <property type="entry name" value="Myb_DNA-bind_4"/>
</dbReference>
<keyword evidence="5" id="KW-1185">Reference proteome</keyword>
<feature type="coiled-coil region" evidence="1">
    <location>
        <begin position="421"/>
        <end position="476"/>
    </location>
</feature>
<feature type="compositionally biased region" description="Basic and acidic residues" evidence="2">
    <location>
        <begin position="12"/>
        <end position="22"/>
    </location>
</feature>
<evidence type="ECO:0000313" key="5">
    <source>
        <dbReference type="Proteomes" id="UP001140217"/>
    </source>
</evidence>
<dbReference type="PROSITE" id="PS50090">
    <property type="entry name" value="MYB_LIKE"/>
    <property type="match status" value="1"/>
</dbReference>